<dbReference type="OrthoDB" id="21502at2759"/>
<proteinExistence type="predicted"/>
<dbReference type="STRING" id="210143.A0A1R3HIB8"/>
<evidence type="ECO:0000313" key="2">
    <source>
        <dbReference type="Proteomes" id="UP000188268"/>
    </source>
</evidence>
<dbReference type="Gramene" id="OMO70089">
    <property type="protein sequence ID" value="OMO70089"/>
    <property type="gene ID" value="CCACVL1_19110"/>
</dbReference>
<dbReference type="Gene3D" id="1.50.10.20">
    <property type="match status" value="1"/>
</dbReference>
<reference evidence="1 2" key="1">
    <citation type="submission" date="2013-09" db="EMBL/GenBank/DDBJ databases">
        <title>Corchorus capsularis genome sequencing.</title>
        <authorList>
            <person name="Alam M."/>
            <person name="Haque M.S."/>
            <person name="Islam M.S."/>
            <person name="Emdad E.M."/>
            <person name="Islam M.M."/>
            <person name="Ahmed B."/>
            <person name="Halim A."/>
            <person name="Hossen Q.M.M."/>
            <person name="Hossain M.Z."/>
            <person name="Ahmed R."/>
            <person name="Khan M.M."/>
            <person name="Islam R."/>
            <person name="Rashid M.M."/>
            <person name="Khan S.A."/>
            <person name="Rahman M.S."/>
            <person name="Alam M."/>
        </authorList>
    </citation>
    <scope>NUCLEOTIDE SEQUENCE [LARGE SCALE GENOMIC DNA]</scope>
    <source>
        <strain evidence="2">cv. CVL-1</strain>
        <tissue evidence="1">Whole seedling</tissue>
    </source>
</reference>
<dbReference type="InterPro" id="IPR018333">
    <property type="entry name" value="Squalene_cyclase"/>
</dbReference>
<gene>
    <name evidence="1" type="ORF">CCACVL1_19110</name>
</gene>
<organism evidence="1 2">
    <name type="scientific">Corchorus capsularis</name>
    <name type="common">Jute</name>
    <dbReference type="NCBI Taxonomy" id="210143"/>
    <lineage>
        <taxon>Eukaryota</taxon>
        <taxon>Viridiplantae</taxon>
        <taxon>Streptophyta</taxon>
        <taxon>Embryophyta</taxon>
        <taxon>Tracheophyta</taxon>
        <taxon>Spermatophyta</taxon>
        <taxon>Magnoliopsida</taxon>
        <taxon>eudicotyledons</taxon>
        <taxon>Gunneridae</taxon>
        <taxon>Pentapetalae</taxon>
        <taxon>rosids</taxon>
        <taxon>malvids</taxon>
        <taxon>Malvales</taxon>
        <taxon>Malvaceae</taxon>
        <taxon>Grewioideae</taxon>
        <taxon>Apeibeae</taxon>
        <taxon>Corchorus</taxon>
    </lineage>
</organism>
<dbReference type="PANTHER" id="PTHR11764">
    <property type="entry name" value="TERPENE CYCLASE/MUTASE FAMILY MEMBER"/>
    <property type="match status" value="1"/>
</dbReference>
<keyword evidence="1" id="KW-0808">Transferase</keyword>
<protein>
    <submittedName>
        <fullName evidence="1">Terpenoid cyclases/protein prenyltransferase alpha-alpha toroid</fullName>
    </submittedName>
</protein>
<dbReference type="GO" id="GO:0042300">
    <property type="term" value="F:beta-amyrin synthase activity"/>
    <property type="evidence" value="ECO:0007669"/>
    <property type="project" value="TreeGrafter"/>
</dbReference>
<dbReference type="AlphaFoldDB" id="A0A1R3HIB8"/>
<comment type="caution">
    <text evidence="1">The sequence shown here is derived from an EMBL/GenBank/DDBJ whole genome shotgun (WGS) entry which is preliminary data.</text>
</comment>
<dbReference type="PANTHER" id="PTHR11764:SF58">
    <property type="entry name" value="BETA-AMYRIN SYNTHASE-RELATED"/>
    <property type="match status" value="1"/>
</dbReference>
<sequence length="272" mass="31316">MSRSVIALEDMGHKANHMGRQAYHMGPQLESRHATSKHMDAGDMGAEANDLGAQAYHMGAKGESELRLRRMSNRWKANSESYNFHVWSKLRYGQYGDISSKVDVYALRGTAAWQLTLTCIISVPKDMKVQEETDVEMSFQNEMVMVLRFQELSYESFMGLGKLITLICMLKKEVEEIVAEKMEPQQLYDVVNVLLSLQVLNPTEFFANIVIAHEYVESTSSTIHALVLFKKYHGHRTREIEDFITDAVRYLEDVQRLDGSWYVSQFLRNMLE</sequence>
<dbReference type="EMBL" id="AWWV01011854">
    <property type="protein sequence ID" value="OMO70089.1"/>
    <property type="molecule type" value="Genomic_DNA"/>
</dbReference>
<dbReference type="GO" id="GO:0016740">
    <property type="term" value="F:transferase activity"/>
    <property type="evidence" value="ECO:0007669"/>
    <property type="project" value="UniProtKB-KW"/>
</dbReference>
<keyword evidence="2" id="KW-1185">Reference proteome</keyword>
<name>A0A1R3HIB8_COCAP</name>
<dbReference type="Proteomes" id="UP000188268">
    <property type="component" value="Unassembled WGS sequence"/>
</dbReference>
<dbReference type="GO" id="GO:0016104">
    <property type="term" value="P:triterpenoid biosynthetic process"/>
    <property type="evidence" value="ECO:0007669"/>
    <property type="project" value="InterPro"/>
</dbReference>
<dbReference type="GO" id="GO:0005811">
    <property type="term" value="C:lipid droplet"/>
    <property type="evidence" value="ECO:0007669"/>
    <property type="project" value="InterPro"/>
</dbReference>
<accession>A0A1R3HIB8</accession>
<evidence type="ECO:0000313" key="1">
    <source>
        <dbReference type="EMBL" id="OMO70089.1"/>
    </source>
</evidence>
<dbReference type="SUPFAM" id="SSF81853">
    <property type="entry name" value="Family 10 polysaccharide lyase"/>
    <property type="match status" value="1"/>
</dbReference>